<dbReference type="InterPro" id="IPR048866">
    <property type="entry name" value="ORC5_lid"/>
</dbReference>
<keyword evidence="2" id="KW-0235">DNA replication</keyword>
<evidence type="ECO:0000256" key="4">
    <source>
        <dbReference type="SAM" id="MobiDB-lite"/>
    </source>
</evidence>
<comment type="subcellular location">
    <subcellularLocation>
        <location evidence="1">Nucleus</location>
    </subcellularLocation>
</comment>
<dbReference type="Pfam" id="PF14630">
    <property type="entry name" value="ORC5_C"/>
    <property type="match status" value="1"/>
</dbReference>
<dbReference type="AlphaFoldDB" id="A0A9W8P7J6"/>
<evidence type="ECO:0000313" key="8">
    <source>
        <dbReference type="Proteomes" id="UP001142393"/>
    </source>
</evidence>
<feature type="domain" description="ORC5 lid" evidence="6">
    <location>
        <begin position="217"/>
        <end position="258"/>
    </location>
</feature>
<dbReference type="GO" id="GO:0005664">
    <property type="term" value="C:nuclear origin of replication recognition complex"/>
    <property type="evidence" value="ECO:0007669"/>
    <property type="project" value="TreeGrafter"/>
</dbReference>
<organism evidence="7 8">
    <name type="scientific">Lentinula detonsa</name>
    <dbReference type="NCBI Taxonomy" id="2804962"/>
    <lineage>
        <taxon>Eukaryota</taxon>
        <taxon>Fungi</taxon>
        <taxon>Dikarya</taxon>
        <taxon>Basidiomycota</taxon>
        <taxon>Agaricomycotina</taxon>
        <taxon>Agaricomycetes</taxon>
        <taxon>Agaricomycetidae</taxon>
        <taxon>Agaricales</taxon>
        <taxon>Marasmiineae</taxon>
        <taxon>Omphalotaceae</taxon>
        <taxon>Lentinula</taxon>
    </lineage>
</organism>
<dbReference type="PANTHER" id="PTHR12705">
    <property type="entry name" value="ORIGIN RECOGNITION COMPLEX SUBUNIT 5"/>
    <property type="match status" value="1"/>
</dbReference>
<evidence type="ECO:0000256" key="3">
    <source>
        <dbReference type="ARBA" id="ARBA00023242"/>
    </source>
</evidence>
<feature type="domain" description="Origin recognition complex subunit 5 C-terminal" evidence="5">
    <location>
        <begin position="382"/>
        <end position="554"/>
    </location>
</feature>
<evidence type="ECO:0000259" key="5">
    <source>
        <dbReference type="Pfam" id="PF14630"/>
    </source>
</evidence>
<evidence type="ECO:0000256" key="1">
    <source>
        <dbReference type="ARBA" id="ARBA00004123"/>
    </source>
</evidence>
<keyword evidence="3" id="KW-0539">Nucleus</keyword>
<comment type="caution">
    <text evidence="7">The sequence shown here is derived from an EMBL/GenBank/DDBJ whole genome shotgun (WGS) entry which is preliminary data.</text>
</comment>
<dbReference type="GO" id="GO:0006270">
    <property type="term" value="P:DNA replication initiation"/>
    <property type="evidence" value="ECO:0007669"/>
    <property type="project" value="TreeGrafter"/>
</dbReference>
<feature type="region of interest" description="Disordered" evidence="4">
    <location>
        <begin position="410"/>
        <end position="438"/>
    </location>
</feature>
<reference evidence="7 8" key="1">
    <citation type="journal article" date="2023" name="Proc. Natl. Acad. Sci. U.S.A.">
        <title>A global phylogenomic analysis of the shiitake genus Lentinula.</title>
        <authorList>
            <person name="Sierra-Patev S."/>
            <person name="Min B."/>
            <person name="Naranjo-Ortiz M."/>
            <person name="Looney B."/>
            <person name="Konkel Z."/>
            <person name="Slot J.C."/>
            <person name="Sakamoto Y."/>
            <person name="Steenwyk J.L."/>
            <person name="Rokas A."/>
            <person name="Carro J."/>
            <person name="Camarero S."/>
            <person name="Ferreira P."/>
            <person name="Molpeceres G."/>
            <person name="Ruiz-Duenas F.J."/>
            <person name="Serrano A."/>
            <person name="Henrissat B."/>
            <person name="Drula E."/>
            <person name="Hughes K.W."/>
            <person name="Mata J.L."/>
            <person name="Ishikawa N.K."/>
            <person name="Vargas-Isla R."/>
            <person name="Ushijima S."/>
            <person name="Smith C.A."/>
            <person name="Donoghue J."/>
            <person name="Ahrendt S."/>
            <person name="Andreopoulos W."/>
            <person name="He G."/>
            <person name="LaButti K."/>
            <person name="Lipzen A."/>
            <person name="Ng V."/>
            <person name="Riley R."/>
            <person name="Sandor L."/>
            <person name="Barry K."/>
            <person name="Martinez A.T."/>
            <person name="Xiao Y."/>
            <person name="Gibbons J.G."/>
            <person name="Terashima K."/>
            <person name="Grigoriev I.V."/>
            <person name="Hibbett D."/>
        </authorList>
    </citation>
    <scope>NUCLEOTIDE SEQUENCE [LARGE SCALE GENOMIC DNA]</scope>
    <source>
        <strain evidence="7 8">TFB7810</strain>
    </source>
</reference>
<accession>A0A9W8P7J6</accession>
<evidence type="ECO:0000256" key="2">
    <source>
        <dbReference type="ARBA" id="ARBA00022705"/>
    </source>
</evidence>
<gene>
    <name evidence="7" type="ORF">DFH05DRAFT_1473498</name>
</gene>
<evidence type="ECO:0000313" key="7">
    <source>
        <dbReference type="EMBL" id="KAJ3748637.1"/>
    </source>
</evidence>
<evidence type="ECO:0000259" key="6">
    <source>
        <dbReference type="Pfam" id="PF21639"/>
    </source>
</evidence>
<sequence>MNSLNQVVSLLELSPPPFIFINDPIAPKFTIQSLLIALQNKIRLVQIDGISCFTPRLLYDTILNGLSQHTPSWDDGCKNWSEETSNDSMDSFLRALKALHASLCAANSEQRERLALVIEKPERLKERMPDLLAPLTRLAELTRIDLSVVLVSEVRWEDIRPPLGAAIDPYYVDIPVPTKEIIIEHLVKVVEKNSSNSDLASTSTMPHPYDPALQQTYKHFVHILTDVCFLYTNDPHEIQYISAARWPGFIKPVLDAHRMNVEAAEGEDEVEFERPSAEVLLRLTRHFKPSLSLALEQLYPRLTNAVDWARANVSDAASLAKDGLILGDAVMDDEEEEEDTVNEMLLSSPTRSRSSRRIQEQKAAQDLSSSNLKDTLPLSASLPRLSQFILVAAYIASVNPVKSDLRLFGRGADEKKRRRRPAKRQMANAKPKSGSVKIPQRFLGPSPFPLERLIAILGALVEENDSNASEVNDSRNNPSDLLDFRIAGERTDYEVTRVGVYASIAQLTSLRLLVRTTSADKLDGLSAMFKCGSGAPSSYETILDLAKGLGVPLPDLIWDNAAMG</sequence>
<feature type="region of interest" description="Disordered" evidence="4">
    <location>
        <begin position="341"/>
        <end position="369"/>
    </location>
</feature>
<dbReference type="InterPro" id="IPR047088">
    <property type="entry name" value="ORC5_C"/>
</dbReference>
<dbReference type="EMBL" id="JANVFU010000002">
    <property type="protein sequence ID" value="KAJ3748637.1"/>
    <property type="molecule type" value="Genomic_DNA"/>
</dbReference>
<keyword evidence="8" id="KW-1185">Reference proteome</keyword>
<dbReference type="GO" id="GO:0003688">
    <property type="term" value="F:DNA replication origin binding"/>
    <property type="evidence" value="ECO:0007669"/>
    <property type="project" value="TreeGrafter"/>
</dbReference>
<dbReference type="PANTHER" id="PTHR12705:SF0">
    <property type="entry name" value="ORIGIN RECOGNITION COMPLEX SUBUNIT 5"/>
    <property type="match status" value="1"/>
</dbReference>
<dbReference type="InterPro" id="IPR020796">
    <property type="entry name" value="ORC5"/>
</dbReference>
<protein>
    <submittedName>
        <fullName evidence="7">Origin recognition complex subunit 5 C-terminus-domain-containing protein</fullName>
    </submittedName>
</protein>
<name>A0A9W8P7J6_9AGAR</name>
<dbReference type="Proteomes" id="UP001142393">
    <property type="component" value="Unassembled WGS sequence"/>
</dbReference>
<dbReference type="Pfam" id="PF21639">
    <property type="entry name" value="ORC5_lid"/>
    <property type="match status" value="1"/>
</dbReference>
<proteinExistence type="predicted"/>